<reference evidence="2" key="1">
    <citation type="submission" date="2022-11" db="EMBL/GenBank/DDBJ databases">
        <title>Centuries of genome instability and evolution in soft-shell clam transmissible cancer (bioRxiv).</title>
        <authorList>
            <person name="Hart S.F.M."/>
            <person name="Yonemitsu M.A."/>
            <person name="Giersch R.M."/>
            <person name="Beal B.F."/>
            <person name="Arriagada G."/>
            <person name="Davis B.W."/>
            <person name="Ostrander E.A."/>
            <person name="Goff S.P."/>
            <person name="Metzger M.J."/>
        </authorList>
    </citation>
    <scope>NUCLEOTIDE SEQUENCE</scope>
    <source>
        <strain evidence="2">MELC-2E11</strain>
        <tissue evidence="2">Siphon/mantle</tissue>
    </source>
</reference>
<dbReference type="SUPFAM" id="SSF55729">
    <property type="entry name" value="Acyl-CoA N-acyltransferases (Nat)"/>
    <property type="match status" value="1"/>
</dbReference>
<protein>
    <recommendedName>
        <fullName evidence="1">N-acetyltransferase domain-containing protein</fullName>
    </recommendedName>
</protein>
<evidence type="ECO:0000259" key="1">
    <source>
        <dbReference type="PROSITE" id="PS51186"/>
    </source>
</evidence>
<evidence type="ECO:0000313" key="3">
    <source>
        <dbReference type="Proteomes" id="UP001164746"/>
    </source>
</evidence>
<dbReference type="CDD" id="cd04301">
    <property type="entry name" value="NAT_SF"/>
    <property type="match status" value="1"/>
</dbReference>
<dbReference type="PANTHER" id="PTHR20905">
    <property type="entry name" value="N-ACETYLTRANSFERASE-RELATED"/>
    <property type="match status" value="1"/>
</dbReference>
<organism evidence="2 3">
    <name type="scientific">Mya arenaria</name>
    <name type="common">Soft-shell clam</name>
    <dbReference type="NCBI Taxonomy" id="6604"/>
    <lineage>
        <taxon>Eukaryota</taxon>
        <taxon>Metazoa</taxon>
        <taxon>Spiralia</taxon>
        <taxon>Lophotrochozoa</taxon>
        <taxon>Mollusca</taxon>
        <taxon>Bivalvia</taxon>
        <taxon>Autobranchia</taxon>
        <taxon>Heteroconchia</taxon>
        <taxon>Euheterodonta</taxon>
        <taxon>Imparidentia</taxon>
        <taxon>Neoheterodontei</taxon>
        <taxon>Myida</taxon>
        <taxon>Myoidea</taxon>
        <taxon>Myidae</taxon>
        <taxon>Mya</taxon>
    </lineage>
</organism>
<dbReference type="InterPro" id="IPR016181">
    <property type="entry name" value="Acyl_CoA_acyltransferase"/>
</dbReference>
<dbReference type="EMBL" id="CP111019">
    <property type="protein sequence ID" value="WAR13154.1"/>
    <property type="molecule type" value="Genomic_DNA"/>
</dbReference>
<dbReference type="Proteomes" id="UP001164746">
    <property type="component" value="Chromosome 8"/>
</dbReference>
<evidence type="ECO:0000313" key="2">
    <source>
        <dbReference type="EMBL" id="WAR13154.1"/>
    </source>
</evidence>
<gene>
    <name evidence="2" type="ORF">MAR_027334</name>
</gene>
<name>A0ABY7EVM2_MYAAR</name>
<accession>A0ABY7EVM2</accession>
<dbReference type="InterPro" id="IPR000182">
    <property type="entry name" value="GNAT_dom"/>
</dbReference>
<dbReference type="Pfam" id="PF00583">
    <property type="entry name" value="Acetyltransf_1"/>
    <property type="match status" value="1"/>
</dbReference>
<keyword evidence="3" id="KW-1185">Reference proteome</keyword>
<dbReference type="Gene3D" id="3.40.630.30">
    <property type="match status" value="2"/>
</dbReference>
<sequence length="365" mass="41545">MTEKTGLESISRETIQETKMNENTGLESISREAIQEAFRKTKEDMHLPIGELTLITEDRYEEVLEKVQECFVLDEPLGKAVGIKWSPFLESFWVKALKTGISLMVVNPEDNDIIGFRISEYSLRKEKNAGFEYAGRREPENNGCTKMNENTGLESISREAIQEAFRKTKEDVHLPIGELTLITEDRYKEVLEKVQECFVLDEPIGKAVGIKWSPFLESFWVKALKTGISLMVVNPEDNDIIGFRISEYSLRKEKMPDLSTLEDDSLKIMGAFLLHASGKANIYDHYNTDEAVHFLGLGVTRKYRKRGFGTLLMESGIKLAKNLGISPCYITGEGSSNFSKRIYERLGFDVLSETVYEDFEIEGKK</sequence>
<feature type="domain" description="N-acetyltransferase" evidence="1">
    <location>
        <begin position="228"/>
        <end position="365"/>
    </location>
</feature>
<proteinExistence type="predicted"/>
<feature type="non-terminal residue" evidence="2">
    <location>
        <position position="365"/>
    </location>
</feature>
<dbReference type="PROSITE" id="PS51186">
    <property type="entry name" value="GNAT"/>
    <property type="match status" value="1"/>
</dbReference>
<dbReference type="PANTHER" id="PTHR20905:SF28">
    <property type="entry name" value="GH28833P-RELATED"/>
    <property type="match status" value="1"/>
</dbReference>